<feature type="transmembrane region" description="Helical" evidence="1">
    <location>
        <begin position="588"/>
        <end position="607"/>
    </location>
</feature>
<dbReference type="Proteomes" id="UP000538666">
    <property type="component" value="Unassembled WGS sequence"/>
</dbReference>
<evidence type="ECO:0000313" key="2">
    <source>
        <dbReference type="EMBL" id="MBB6147345.1"/>
    </source>
</evidence>
<evidence type="ECO:0000313" key="3">
    <source>
        <dbReference type="Proteomes" id="UP000538666"/>
    </source>
</evidence>
<dbReference type="InterPro" id="IPR027463">
    <property type="entry name" value="AcrB_DN_DC_subdom"/>
</dbReference>
<dbReference type="InterPro" id="IPR001036">
    <property type="entry name" value="Acrflvin-R"/>
</dbReference>
<dbReference type="SUPFAM" id="SSF82714">
    <property type="entry name" value="Multidrug efflux transporter AcrB TolC docking domain, DN and DC subdomains"/>
    <property type="match status" value="2"/>
</dbReference>
<feature type="transmembrane region" description="Helical" evidence="1">
    <location>
        <begin position="1077"/>
        <end position="1101"/>
    </location>
</feature>
<dbReference type="GO" id="GO:0042910">
    <property type="term" value="F:xenobiotic transmembrane transporter activity"/>
    <property type="evidence" value="ECO:0007669"/>
    <property type="project" value="TreeGrafter"/>
</dbReference>
<dbReference type="Gene3D" id="1.20.1640.10">
    <property type="entry name" value="Multidrug efflux transporter AcrB transmembrane domain"/>
    <property type="match status" value="3"/>
</dbReference>
<organism evidence="2 3">
    <name type="scientific">Silvibacterium bohemicum</name>
    <dbReference type="NCBI Taxonomy" id="1577686"/>
    <lineage>
        <taxon>Bacteria</taxon>
        <taxon>Pseudomonadati</taxon>
        <taxon>Acidobacteriota</taxon>
        <taxon>Terriglobia</taxon>
        <taxon>Terriglobales</taxon>
        <taxon>Acidobacteriaceae</taxon>
        <taxon>Silvibacterium</taxon>
    </lineage>
</organism>
<sequence length="1207" mass="132515">MAHISDEDHIRSTHNTSRFFVKHHAIAWLLMGLTVIWGIYAYSSMPQRKDPKTPVREAMVVTEWPGAKAEQVEELVTKKVEGVLDQNGMVSEIRSSSRAGQSVVVFELDEFHTKDTDKEFDDVGIKLAQISDLPAGAGPVQYIKDFGDTSALMLTVASPPVSDLEIGLKAHQIQPLIEHTRQAKAEQGTAVSIVICFPANLDTTALKSVLQLLSEDLLRKHVFTSLNTVLDQGAIILDGTSDQDDLTISRALHGFFQQRMPSDELDPDIWPPAIIRNPADLETKLQQTSPNKYTYRQLDTYTDQIARSLQKVEEVTRVDRTGVPEERLFLTFDPNRLASLNFSPLALPDLLSSRNIVEPSGTINAGERQVAVTSKGEFHSLEDLAGLPISSGNGKAPAYLRDVVSISRGYESPPSFLNFLTYRDPSGTWKRGRAVTISMEMRPGHKIEDFSQAVDADLRQIRQVVPNDLVIARTSDQPRQVRENVGLFTTSLWEAIGLVIAVSLMGFWDWRSAALMAGSIPITLAMTLGMMAAVGIDLQQVSIASLIIALGLLIDDPVVAGDAIQRELASGHPPGIAGWLGPTKLARAILFATVTNILAYLPFLLLHGDTGQFILSLPIVITCSLIASRIVSMTFVPVMGQLLLRRKSRSQGEAVEKSRFAKRYSNIGQWAIEHRKAVLSGSLLFLIGGAILMSRLDSSFFPYDLQYLSYVDIWLPEGATFAETSETTRQVEEIIRNVSAQYTQDPHRAKPGVLVLKSLTSFTGGGGPRFWDSVTPEAPQLNYAEILIETIDKRDTNSLVPLLQSAISQKVASARVDVRQLQTGPPIAAPVSIRILGPDITTLRTLSAQLKTIFRAVPSATRIRDDWGEDRLALAEQIDPDKAAIAGITNQDVARSSTMNTTGIQVGSFYDRDKSIPIILRQRLQDRALVSDVQNQYAYSMRDRRRVPLQQIAATDLTSEIGVLLHFNRSRAITVSCYPMSGGLASNVLDAAMPQIDQMKAHLPPGYSLVFAGEYKEQNSGFADLAVALSVSVLAIYLALMLQFRDIVKPLIVFAAIPFGCVGAFAALYLMHQPFGFMAFLGVASLMGVIVSHIIVLFDYIEEEREKGEPLIEALIDAGLLRLRPVLITVGATAFALIPLAAHGGPLWEPLCYAQIGGLLFSTIVTLLLVPTLYAFVVLDLRWITWKPLNSKDDAFATSSPGNERSH</sequence>
<feature type="transmembrane region" description="Helical" evidence="1">
    <location>
        <begin position="1154"/>
        <end position="1179"/>
    </location>
</feature>
<dbReference type="Gene3D" id="3.30.2090.10">
    <property type="entry name" value="Multidrug efflux transporter AcrB TolC docking domain, DN and DC subdomains"/>
    <property type="match status" value="2"/>
</dbReference>
<feature type="transmembrane region" description="Helical" evidence="1">
    <location>
        <begin position="613"/>
        <end position="639"/>
    </location>
</feature>
<gene>
    <name evidence="2" type="ORF">HNQ77_005341</name>
</gene>
<protein>
    <submittedName>
        <fullName evidence="2">Multidrug efflux pump subunit AcrB</fullName>
    </submittedName>
</protein>
<feature type="transmembrane region" description="Helical" evidence="1">
    <location>
        <begin position="1121"/>
        <end position="1142"/>
    </location>
</feature>
<evidence type="ECO:0000256" key="1">
    <source>
        <dbReference type="SAM" id="Phobius"/>
    </source>
</evidence>
<keyword evidence="1" id="KW-1133">Transmembrane helix</keyword>
<comment type="caution">
    <text evidence="2">The sequence shown here is derived from an EMBL/GenBank/DDBJ whole genome shotgun (WGS) entry which is preliminary data.</text>
</comment>
<dbReference type="OrthoDB" id="9757876at2"/>
<dbReference type="RefSeq" id="WP_050061453.1">
    <property type="nucleotide sequence ID" value="NZ_JACHEK010000014.1"/>
</dbReference>
<dbReference type="Gene3D" id="3.30.70.1440">
    <property type="entry name" value="Multidrug efflux transporter AcrB pore domain"/>
    <property type="match status" value="1"/>
</dbReference>
<dbReference type="Pfam" id="PF00873">
    <property type="entry name" value="ACR_tran"/>
    <property type="match status" value="2"/>
</dbReference>
<dbReference type="GO" id="GO:0005886">
    <property type="term" value="C:plasma membrane"/>
    <property type="evidence" value="ECO:0007669"/>
    <property type="project" value="TreeGrafter"/>
</dbReference>
<dbReference type="Gene3D" id="3.30.70.1430">
    <property type="entry name" value="Multidrug efflux transporter AcrB pore domain"/>
    <property type="match status" value="3"/>
</dbReference>
<feature type="transmembrane region" description="Helical" evidence="1">
    <location>
        <begin position="25"/>
        <end position="42"/>
    </location>
</feature>
<dbReference type="Gene3D" id="3.30.70.1320">
    <property type="entry name" value="Multidrug efflux transporter AcrB pore domain like"/>
    <property type="match status" value="2"/>
</dbReference>
<keyword evidence="3" id="KW-1185">Reference proteome</keyword>
<dbReference type="SUPFAM" id="SSF82866">
    <property type="entry name" value="Multidrug efflux transporter AcrB transmembrane domain"/>
    <property type="match status" value="2"/>
</dbReference>
<dbReference type="EMBL" id="JACHEK010000014">
    <property type="protein sequence ID" value="MBB6147345.1"/>
    <property type="molecule type" value="Genomic_DNA"/>
</dbReference>
<keyword evidence="1" id="KW-0812">Transmembrane</keyword>
<dbReference type="PANTHER" id="PTHR32063:SF18">
    <property type="entry name" value="CATION EFFLUX SYSTEM PROTEIN"/>
    <property type="match status" value="1"/>
</dbReference>
<name>A0A841K2U6_9BACT</name>
<reference evidence="2 3" key="1">
    <citation type="submission" date="2020-08" db="EMBL/GenBank/DDBJ databases">
        <title>Genomic Encyclopedia of Type Strains, Phase IV (KMG-IV): sequencing the most valuable type-strain genomes for metagenomic binning, comparative biology and taxonomic classification.</title>
        <authorList>
            <person name="Goeker M."/>
        </authorList>
    </citation>
    <scope>NUCLEOTIDE SEQUENCE [LARGE SCALE GENOMIC DNA]</scope>
    <source>
        <strain evidence="2 3">DSM 103733</strain>
    </source>
</reference>
<feature type="transmembrane region" description="Helical" evidence="1">
    <location>
        <begin position="514"/>
        <end position="536"/>
    </location>
</feature>
<dbReference type="SUPFAM" id="SSF82693">
    <property type="entry name" value="Multidrug efflux transporter AcrB pore domain, PN1, PN2, PC1 and PC2 subdomains"/>
    <property type="match status" value="2"/>
</dbReference>
<feature type="transmembrane region" description="Helical" evidence="1">
    <location>
        <begin position="1025"/>
        <end position="1044"/>
    </location>
</feature>
<proteinExistence type="predicted"/>
<dbReference type="AlphaFoldDB" id="A0A841K2U6"/>
<feature type="transmembrane region" description="Helical" evidence="1">
    <location>
        <begin position="485"/>
        <end position="508"/>
    </location>
</feature>
<dbReference type="PANTHER" id="PTHR32063">
    <property type="match status" value="1"/>
</dbReference>
<accession>A0A841K2U6</accession>
<feature type="transmembrane region" description="Helical" evidence="1">
    <location>
        <begin position="1051"/>
        <end position="1071"/>
    </location>
</feature>
<keyword evidence="1" id="KW-0472">Membrane</keyword>